<keyword evidence="4" id="KW-1185">Reference proteome</keyword>
<proteinExistence type="predicted"/>
<reference evidence="4" key="1">
    <citation type="journal article" date="2019" name="Int. J. Syst. Evol. Microbiol.">
        <title>The Global Catalogue of Microorganisms (GCM) 10K type strain sequencing project: providing services to taxonomists for standard genome sequencing and annotation.</title>
        <authorList>
            <consortium name="The Broad Institute Genomics Platform"/>
            <consortium name="The Broad Institute Genome Sequencing Center for Infectious Disease"/>
            <person name="Wu L."/>
            <person name="Ma J."/>
        </authorList>
    </citation>
    <scope>NUCLEOTIDE SEQUENCE [LARGE SCALE GENOMIC DNA]</scope>
    <source>
        <strain evidence="4">JCM 17593</strain>
    </source>
</reference>
<name>A0ABP8AVF1_9MICO</name>
<evidence type="ECO:0000313" key="4">
    <source>
        <dbReference type="Proteomes" id="UP001500213"/>
    </source>
</evidence>
<comment type="caution">
    <text evidence="3">The sequence shown here is derived from an EMBL/GenBank/DDBJ whole genome shotgun (WGS) entry which is preliminary data.</text>
</comment>
<gene>
    <name evidence="3" type="ORF">GCM10022288_22350</name>
</gene>
<sequence length="377" mass="40734">MKLVVCSLEPWDHVWRRNQYLVDALLADDPTLEVLFVEPPADPLHALLHGRPAQRGLGLRAVPGYGGRLGVLQPTKPLPRQLGPLADAALERSVVETVRRLGWQNPVLWVNDPGWAGLVARTGWSAIYDVTDDWAVADRAPREHARLQAADAALLARCAAVVVCSPALAARKGAQRRVELIPNAVDADRYRVPRPRPDDLPRGAVALYVGTLHEDRLDVDLVLGTAARLRPSGGTLALLGPNALSPANTERLAAAPGIRLLGSRPRDAVPAYLQHAHALLVPHVTDEFTDSLDPLKLYEYLAVGRPIISTPVAGFRDLDVAAGATVAGGEAFGTAVAAVLASWRPSRVRAELPSWRDRATEMRRVLERAAGRMEVPA</sequence>
<dbReference type="RefSeq" id="WP_344776866.1">
    <property type="nucleotide sequence ID" value="NZ_BAABBX010000015.1"/>
</dbReference>
<dbReference type="Gene3D" id="3.40.50.2000">
    <property type="entry name" value="Glycogen Phosphorylase B"/>
    <property type="match status" value="1"/>
</dbReference>
<protein>
    <recommendedName>
        <fullName evidence="5">Glycosyltransferase</fullName>
    </recommendedName>
</protein>
<dbReference type="PANTHER" id="PTHR12526">
    <property type="entry name" value="GLYCOSYLTRANSFERASE"/>
    <property type="match status" value="1"/>
</dbReference>
<dbReference type="EMBL" id="BAABBX010000015">
    <property type="protein sequence ID" value="GAA4191490.1"/>
    <property type="molecule type" value="Genomic_DNA"/>
</dbReference>
<keyword evidence="2" id="KW-0808">Transferase</keyword>
<evidence type="ECO:0008006" key="5">
    <source>
        <dbReference type="Google" id="ProtNLM"/>
    </source>
</evidence>
<dbReference type="Pfam" id="PF13692">
    <property type="entry name" value="Glyco_trans_1_4"/>
    <property type="match status" value="1"/>
</dbReference>
<accession>A0ABP8AVF1</accession>
<evidence type="ECO:0000256" key="1">
    <source>
        <dbReference type="ARBA" id="ARBA00022676"/>
    </source>
</evidence>
<dbReference type="SUPFAM" id="SSF53756">
    <property type="entry name" value="UDP-Glycosyltransferase/glycogen phosphorylase"/>
    <property type="match status" value="1"/>
</dbReference>
<keyword evidence="1" id="KW-0328">Glycosyltransferase</keyword>
<dbReference type="PANTHER" id="PTHR12526:SF510">
    <property type="entry name" value="D-INOSITOL 3-PHOSPHATE GLYCOSYLTRANSFERASE"/>
    <property type="match status" value="1"/>
</dbReference>
<evidence type="ECO:0000313" key="3">
    <source>
        <dbReference type="EMBL" id="GAA4191490.1"/>
    </source>
</evidence>
<dbReference type="Proteomes" id="UP001500213">
    <property type="component" value="Unassembled WGS sequence"/>
</dbReference>
<evidence type="ECO:0000256" key="2">
    <source>
        <dbReference type="ARBA" id="ARBA00022679"/>
    </source>
</evidence>
<organism evidence="3 4">
    <name type="scientific">Gryllotalpicola kribbensis</name>
    <dbReference type="NCBI Taxonomy" id="993084"/>
    <lineage>
        <taxon>Bacteria</taxon>
        <taxon>Bacillati</taxon>
        <taxon>Actinomycetota</taxon>
        <taxon>Actinomycetes</taxon>
        <taxon>Micrococcales</taxon>
        <taxon>Microbacteriaceae</taxon>
        <taxon>Gryllotalpicola</taxon>
    </lineage>
</organism>